<dbReference type="InterPro" id="IPR008972">
    <property type="entry name" value="Cupredoxin"/>
</dbReference>
<dbReference type="Gene3D" id="2.60.40.420">
    <property type="entry name" value="Cupredoxins - blue copper proteins"/>
    <property type="match status" value="1"/>
</dbReference>
<dbReference type="EC" id="7.1.1.9" evidence="16"/>
<evidence type="ECO:0000256" key="8">
    <source>
        <dbReference type="ARBA" id="ARBA00022967"/>
    </source>
</evidence>
<keyword evidence="11 16" id="KW-0186">Copper</keyword>
<keyword evidence="8" id="KW-1278">Translocase</keyword>
<dbReference type="NCBIfam" id="TIGR02866">
    <property type="entry name" value="CoxB"/>
    <property type="match status" value="1"/>
</dbReference>
<dbReference type="InterPro" id="IPR036257">
    <property type="entry name" value="Cyt_c_oxidase_su2_TM_sf"/>
</dbReference>
<keyword evidence="12 17" id="KW-0472">Membrane</keyword>
<keyword evidence="4 15" id="KW-0813">Transport</keyword>
<dbReference type="PROSITE" id="PS50999">
    <property type="entry name" value="COX2_TM"/>
    <property type="match status" value="1"/>
</dbReference>
<evidence type="ECO:0000256" key="2">
    <source>
        <dbReference type="ARBA" id="ARBA00004141"/>
    </source>
</evidence>
<dbReference type="PANTHER" id="PTHR22888">
    <property type="entry name" value="CYTOCHROME C OXIDASE, SUBUNIT II"/>
    <property type="match status" value="1"/>
</dbReference>
<evidence type="ECO:0000256" key="4">
    <source>
        <dbReference type="ARBA" id="ARBA00022448"/>
    </source>
</evidence>
<keyword evidence="6 15" id="KW-0812">Transmembrane</keyword>
<keyword evidence="5 15" id="KW-0679">Respiratory chain</keyword>
<dbReference type="InterPro" id="IPR014222">
    <property type="entry name" value="Cyt_c_oxidase_su2"/>
</dbReference>
<reference evidence="20 21" key="1">
    <citation type="submission" date="2024-02" db="EMBL/GenBank/DDBJ databases">
        <title>Genome analysis and characterization of Microbaculum marinisediminis sp. nov., isolated from marine sediment.</title>
        <authorList>
            <person name="Du Z.-J."/>
            <person name="Ye Y.-Q."/>
            <person name="Zhang Z.-R."/>
            <person name="Yuan S.-M."/>
            <person name="Zhang X.-Y."/>
        </authorList>
    </citation>
    <scope>NUCLEOTIDE SEQUENCE [LARGE SCALE GENOMIC DNA]</scope>
    <source>
        <strain evidence="20 21">SDUM1044001</strain>
    </source>
</reference>
<evidence type="ECO:0000256" key="10">
    <source>
        <dbReference type="ARBA" id="ARBA00022989"/>
    </source>
</evidence>
<evidence type="ECO:0000256" key="5">
    <source>
        <dbReference type="ARBA" id="ARBA00022660"/>
    </source>
</evidence>
<evidence type="ECO:0000256" key="13">
    <source>
        <dbReference type="ARBA" id="ARBA00024688"/>
    </source>
</evidence>
<name>A0AAW9RS67_9HYPH</name>
<evidence type="ECO:0000256" key="16">
    <source>
        <dbReference type="RuleBase" id="RU004024"/>
    </source>
</evidence>
<dbReference type="PANTHER" id="PTHR22888:SF9">
    <property type="entry name" value="CYTOCHROME C OXIDASE SUBUNIT 2"/>
    <property type="match status" value="1"/>
</dbReference>
<evidence type="ECO:0000259" key="18">
    <source>
        <dbReference type="PROSITE" id="PS50857"/>
    </source>
</evidence>
<dbReference type="CDD" id="cd13912">
    <property type="entry name" value="CcO_II_C"/>
    <property type="match status" value="1"/>
</dbReference>
<protein>
    <recommendedName>
        <fullName evidence="16">Cytochrome c oxidase subunit 2</fullName>
        <ecNumber evidence="16">7.1.1.9</ecNumber>
    </recommendedName>
</protein>
<dbReference type="PROSITE" id="PS00078">
    <property type="entry name" value="COX2"/>
    <property type="match status" value="1"/>
</dbReference>
<dbReference type="Proteomes" id="UP001378188">
    <property type="component" value="Unassembled WGS sequence"/>
</dbReference>
<evidence type="ECO:0000313" key="20">
    <source>
        <dbReference type="EMBL" id="MEJ8571774.1"/>
    </source>
</evidence>
<dbReference type="GO" id="GO:0004129">
    <property type="term" value="F:cytochrome-c oxidase activity"/>
    <property type="evidence" value="ECO:0007669"/>
    <property type="project" value="UniProtKB-EC"/>
</dbReference>
<dbReference type="Pfam" id="PF00116">
    <property type="entry name" value="COX2"/>
    <property type="match status" value="1"/>
</dbReference>
<comment type="cofactor">
    <cofactor evidence="16">
        <name>Cu cation</name>
        <dbReference type="ChEBI" id="CHEBI:23378"/>
    </cofactor>
    <text evidence="16">Binds a copper A center.</text>
</comment>
<accession>A0AAW9RS67</accession>
<dbReference type="InterPro" id="IPR011759">
    <property type="entry name" value="Cyt_c_oxidase_su2_TM_dom"/>
</dbReference>
<keyword evidence="7 16" id="KW-0479">Metal-binding</keyword>
<feature type="domain" description="Cytochrome oxidase subunit II transmembrane region profile" evidence="19">
    <location>
        <begin position="15"/>
        <end position="110"/>
    </location>
</feature>
<dbReference type="GO" id="GO:0016491">
    <property type="term" value="F:oxidoreductase activity"/>
    <property type="evidence" value="ECO:0007669"/>
    <property type="project" value="InterPro"/>
</dbReference>
<evidence type="ECO:0000256" key="17">
    <source>
        <dbReference type="SAM" id="Phobius"/>
    </source>
</evidence>
<comment type="catalytic activity">
    <reaction evidence="14 16">
        <text>4 Fe(II)-[cytochrome c] + O2 + 8 H(+)(in) = 4 Fe(III)-[cytochrome c] + 2 H2O + 4 H(+)(out)</text>
        <dbReference type="Rhea" id="RHEA:11436"/>
        <dbReference type="Rhea" id="RHEA-COMP:10350"/>
        <dbReference type="Rhea" id="RHEA-COMP:14399"/>
        <dbReference type="ChEBI" id="CHEBI:15377"/>
        <dbReference type="ChEBI" id="CHEBI:15378"/>
        <dbReference type="ChEBI" id="CHEBI:15379"/>
        <dbReference type="ChEBI" id="CHEBI:29033"/>
        <dbReference type="ChEBI" id="CHEBI:29034"/>
        <dbReference type="EC" id="7.1.1.9"/>
    </reaction>
</comment>
<evidence type="ECO:0000256" key="12">
    <source>
        <dbReference type="ARBA" id="ARBA00023136"/>
    </source>
</evidence>
<evidence type="ECO:0000256" key="14">
    <source>
        <dbReference type="ARBA" id="ARBA00047816"/>
    </source>
</evidence>
<evidence type="ECO:0000256" key="3">
    <source>
        <dbReference type="ARBA" id="ARBA00007866"/>
    </source>
</evidence>
<dbReference type="InterPro" id="IPR034210">
    <property type="entry name" value="CcO_II_C"/>
</dbReference>
<feature type="domain" description="Cytochrome oxidase subunit II copper A binding" evidence="18">
    <location>
        <begin position="111"/>
        <end position="246"/>
    </location>
</feature>
<evidence type="ECO:0000256" key="15">
    <source>
        <dbReference type="RuleBase" id="RU000456"/>
    </source>
</evidence>
<dbReference type="EMBL" id="JAZHOF010000003">
    <property type="protein sequence ID" value="MEJ8571774.1"/>
    <property type="molecule type" value="Genomic_DNA"/>
</dbReference>
<evidence type="ECO:0000256" key="6">
    <source>
        <dbReference type="ARBA" id="ARBA00022692"/>
    </source>
</evidence>
<dbReference type="InterPro" id="IPR001505">
    <property type="entry name" value="Copper_CuA"/>
</dbReference>
<dbReference type="InterPro" id="IPR045187">
    <property type="entry name" value="CcO_II"/>
</dbReference>
<dbReference type="InterPro" id="IPR002429">
    <property type="entry name" value="CcO_II-like_C"/>
</dbReference>
<proteinExistence type="inferred from homology"/>
<dbReference type="SUPFAM" id="SSF81464">
    <property type="entry name" value="Cytochrome c oxidase subunit II-like, transmembrane region"/>
    <property type="match status" value="1"/>
</dbReference>
<feature type="transmembrane region" description="Helical" evidence="17">
    <location>
        <begin position="37"/>
        <end position="61"/>
    </location>
</feature>
<comment type="function">
    <text evidence="13 16">Subunits I and II form the functional core of the enzyme complex. Electrons originating in cytochrome c are transferred via heme a and Cu(A) to the binuclear center formed by heme a3 and Cu(B).</text>
</comment>
<feature type="transmembrane region" description="Helical" evidence="17">
    <location>
        <begin position="82"/>
        <end position="104"/>
    </location>
</feature>
<gene>
    <name evidence="20" type="primary">coxB</name>
    <name evidence="20" type="ORF">V3328_09840</name>
</gene>
<organism evidence="20 21">
    <name type="scientific">Microbaculum marinum</name>
    <dbReference type="NCBI Taxonomy" id="1764581"/>
    <lineage>
        <taxon>Bacteria</taxon>
        <taxon>Pseudomonadati</taxon>
        <taxon>Pseudomonadota</taxon>
        <taxon>Alphaproteobacteria</taxon>
        <taxon>Hyphomicrobiales</taxon>
        <taxon>Tepidamorphaceae</taxon>
        <taxon>Microbaculum</taxon>
    </lineage>
</organism>
<comment type="cofactor">
    <cofactor evidence="1">
        <name>heme</name>
        <dbReference type="ChEBI" id="CHEBI:30413"/>
    </cofactor>
</comment>
<dbReference type="AlphaFoldDB" id="A0AAW9RS67"/>
<evidence type="ECO:0000259" key="19">
    <source>
        <dbReference type="PROSITE" id="PS50999"/>
    </source>
</evidence>
<evidence type="ECO:0000256" key="11">
    <source>
        <dbReference type="ARBA" id="ARBA00023008"/>
    </source>
</evidence>
<keyword evidence="9 15" id="KW-0249">Electron transport</keyword>
<dbReference type="FunFam" id="2.60.40.420:FF:000001">
    <property type="entry name" value="Cytochrome c oxidase subunit 2"/>
    <property type="match status" value="1"/>
</dbReference>
<evidence type="ECO:0000256" key="1">
    <source>
        <dbReference type="ARBA" id="ARBA00001971"/>
    </source>
</evidence>
<dbReference type="Gene3D" id="1.10.287.90">
    <property type="match status" value="1"/>
</dbReference>
<comment type="similarity">
    <text evidence="3 15">Belongs to the cytochrome c oxidase subunit 2 family.</text>
</comment>
<evidence type="ECO:0000313" key="21">
    <source>
        <dbReference type="Proteomes" id="UP001378188"/>
    </source>
</evidence>
<sequence>MTMLSAGAIPALAQQPEPWQIGLQSASTPVMESITGFHNFLLVIISLVTLFVLVLLTICIVKFNSKSNTTPSRTSHNTILEVAWTVLPVIILVVIAIPSFRLLYFQLETPEPDLTIKATGYQWYWGYEYPDHEGLSFDAVMLADDELQPGDPRLLATDNNVVVPVNKIVKVLVTGDPMGVIHSWTIPAFGSKVDAVPGRMNETWFKATKTGMYYGQCSELCGRDHAFMPISVQVVEQAEYDAWVSERTAGLQPRDDKKKFAQNTLGSE</sequence>
<comment type="caution">
    <text evidence="20">The sequence shown here is derived from an EMBL/GenBank/DDBJ whole genome shotgun (WGS) entry which is preliminary data.</text>
</comment>
<comment type="subcellular location">
    <subcellularLocation>
        <location evidence="15">Cell membrane</location>
        <topology evidence="15">Multi-pass membrane protein</topology>
    </subcellularLocation>
    <subcellularLocation>
        <location evidence="2">Membrane</location>
        <topology evidence="2">Multi-pass membrane protein</topology>
    </subcellularLocation>
</comment>
<keyword evidence="10 17" id="KW-1133">Transmembrane helix</keyword>
<evidence type="ECO:0000256" key="7">
    <source>
        <dbReference type="ARBA" id="ARBA00022723"/>
    </source>
</evidence>
<dbReference type="SUPFAM" id="SSF49503">
    <property type="entry name" value="Cupredoxins"/>
    <property type="match status" value="1"/>
</dbReference>
<dbReference type="PRINTS" id="PR01166">
    <property type="entry name" value="CYCOXIDASEII"/>
</dbReference>
<dbReference type="Pfam" id="PF02790">
    <property type="entry name" value="COX2_TM"/>
    <property type="match status" value="1"/>
</dbReference>
<keyword evidence="21" id="KW-1185">Reference proteome</keyword>
<evidence type="ECO:0000256" key="9">
    <source>
        <dbReference type="ARBA" id="ARBA00022982"/>
    </source>
</evidence>
<dbReference type="PROSITE" id="PS50857">
    <property type="entry name" value="COX2_CUA"/>
    <property type="match status" value="1"/>
</dbReference>
<dbReference type="GO" id="GO:0005507">
    <property type="term" value="F:copper ion binding"/>
    <property type="evidence" value="ECO:0007669"/>
    <property type="project" value="InterPro"/>
</dbReference>
<dbReference type="GO" id="GO:0005886">
    <property type="term" value="C:plasma membrane"/>
    <property type="evidence" value="ECO:0007669"/>
    <property type="project" value="UniProtKB-SubCell"/>
</dbReference>
<dbReference type="GO" id="GO:0042773">
    <property type="term" value="P:ATP synthesis coupled electron transport"/>
    <property type="evidence" value="ECO:0007669"/>
    <property type="project" value="TreeGrafter"/>
</dbReference>